<dbReference type="InterPro" id="IPR050346">
    <property type="entry name" value="FMO-like"/>
</dbReference>
<evidence type="ECO:0000256" key="9">
    <source>
        <dbReference type="SAM" id="SignalP"/>
    </source>
</evidence>
<dbReference type="InterPro" id="IPR000960">
    <property type="entry name" value="Flavin_mOase"/>
</dbReference>
<dbReference type="FunFam" id="3.50.50.60:FF:000138">
    <property type="entry name" value="Flavin-containing monooxygenase"/>
    <property type="match status" value="1"/>
</dbReference>
<evidence type="ECO:0000256" key="7">
    <source>
        <dbReference type="ARBA" id="ARBA00023033"/>
    </source>
</evidence>
<dbReference type="Pfam" id="PF00743">
    <property type="entry name" value="FMO-like"/>
    <property type="match status" value="2"/>
</dbReference>
<comment type="similarity">
    <text evidence="2 8">Belongs to the FMO family.</text>
</comment>
<dbReference type="PANTHER" id="PTHR23023">
    <property type="entry name" value="DIMETHYLANILINE MONOOXYGENASE"/>
    <property type="match status" value="1"/>
</dbReference>
<dbReference type="EMBL" id="KY924612">
    <property type="protein sequence ID" value="AWQ13208.1"/>
    <property type="molecule type" value="mRNA"/>
</dbReference>
<evidence type="ECO:0000256" key="1">
    <source>
        <dbReference type="ARBA" id="ARBA00001974"/>
    </source>
</evidence>
<organism evidence="10">
    <name type="scientific">Plutella xylostella</name>
    <name type="common">Diamondback moth</name>
    <name type="synonym">Plutella maculipennis</name>
    <dbReference type="NCBI Taxonomy" id="51655"/>
    <lineage>
        <taxon>Eukaryota</taxon>
        <taxon>Metazoa</taxon>
        <taxon>Ecdysozoa</taxon>
        <taxon>Arthropoda</taxon>
        <taxon>Hexapoda</taxon>
        <taxon>Insecta</taxon>
        <taxon>Pterygota</taxon>
        <taxon>Neoptera</taxon>
        <taxon>Endopterygota</taxon>
        <taxon>Lepidoptera</taxon>
        <taxon>Glossata</taxon>
        <taxon>Ditrysia</taxon>
        <taxon>Yponomeutoidea</taxon>
        <taxon>Plutellidae</taxon>
        <taxon>Plutella</taxon>
    </lineage>
</organism>
<evidence type="ECO:0000256" key="8">
    <source>
        <dbReference type="RuleBase" id="RU361177"/>
    </source>
</evidence>
<keyword evidence="5" id="KW-0521">NADP</keyword>
<dbReference type="Gene3D" id="3.50.50.60">
    <property type="entry name" value="FAD/NAD(P)-binding domain"/>
    <property type="match status" value="2"/>
</dbReference>
<keyword evidence="3 8" id="KW-0285">Flavoprotein</keyword>
<sequence>MLFKHSIILCFLTSVFGVSIKTEPHKPRVCVIGAGIAGLNSAYYLKEAGLNFTVLEGTQYVGGTWRYDPRVGTDEFGVPIHTSMYKHLRTNLPKQTMQLSGFPMPDDYRSFETWKRFYEYLKSYAKKFDLEKYMKFNHLVESVKREENSWKVKSKNLKTGEYVMDDCDFVFVGTGHHHTPNMPNFPGEELFNGTIIHSHDFRDTVPFEGRRVLVVGRGPSGLDISVDIAYVSKKLVHSHHSKTKVGTPFPDNFVEKPDVARFTENGAYFTDGSFEELDDVVYCTGFKTALPFLDESSGLTMGSRYVYPLHHYMVNINQPTMVLLGFVELACTVTTIGAQARYAVALATGNFTLPSKEDMMAKWQARADSIKEKGRPMSDILVIGEKENEYYEDISNESGTYKIPPVIYSMRDVDQQSMMENWYTFREYEYQLIDDHTFSRCLQDPNSKTPCVQKIHGQ</sequence>
<proteinExistence type="evidence at transcript level"/>
<keyword evidence="4 8" id="KW-0274">FAD</keyword>
<dbReference type="InterPro" id="IPR036188">
    <property type="entry name" value="FAD/NAD-bd_sf"/>
</dbReference>
<evidence type="ECO:0000256" key="5">
    <source>
        <dbReference type="ARBA" id="ARBA00022857"/>
    </source>
</evidence>
<reference evidence="10" key="2">
    <citation type="journal article" date="2019" name="Insect Biochem. Mol. Biol.">
        <title>A flavin-dependent monooxgenase confers resistance to chlorantraniliprole in the diamondback moth, Plutella xylostella.</title>
        <authorList>
            <person name="Mallott M."/>
            <person name="Hamm S."/>
            <person name="Troczka B.J."/>
            <person name="Randall E."/>
            <person name="Pym A."/>
            <person name="Grant C."/>
            <person name="Baxter S."/>
            <person name="Vogel H."/>
            <person name="Shelton A.M."/>
            <person name="Field L.M."/>
            <person name="Williamson M.S."/>
            <person name="Paine M."/>
            <person name="Zimmer C.T."/>
            <person name="Slater R."/>
            <person name="Elias J."/>
            <person name="Bass C."/>
        </authorList>
    </citation>
    <scope>NUCLEOTIDE SEQUENCE</scope>
    <source>
        <strain evidence="10">HS</strain>
    </source>
</reference>
<dbReference type="GO" id="GO:0050661">
    <property type="term" value="F:NADP binding"/>
    <property type="evidence" value="ECO:0007669"/>
    <property type="project" value="InterPro"/>
</dbReference>
<reference evidence="10" key="1">
    <citation type="submission" date="2017-04" db="EMBL/GenBank/DDBJ databases">
        <authorList>
            <person name="Mallott M.D."/>
            <person name="Bass C."/>
            <person name="Paine M."/>
        </authorList>
    </citation>
    <scope>NUCLEOTIDE SEQUENCE</scope>
    <source>
        <strain evidence="10">HS</strain>
    </source>
</reference>
<dbReference type="SMR" id="A0A6J3X7J5"/>
<dbReference type="EC" id="1.-.-.-" evidence="8"/>
<keyword evidence="7 8" id="KW-0503">Monooxygenase</keyword>
<feature type="chain" id="PRO_5027078349" description="Flavin-containing monooxygenase" evidence="9">
    <location>
        <begin position="18"/>
        <end position="458"/>
    </location>
</feature>
<accession>A0A6J3X7J5</accession>
<dbReference type="PRINTS" id="PR00370">
    <property type="entry name" value="FMOXYGENASE"/>
</dbReference>
<evidence type="ECO:0000256" key="4">
    <source>
        <dbReference type="ARBA" id="ARBA00022827"/>
    </source>
</evidence>
<keyword evidence="9" id="KW-0732">Signal</keyword>
<dbReference type="SUPFAM" id="SSF51905">
    <property type="entry name" value="FAD/NAD(P)-binding domain"/>
    <property type="match status" value="2"/>
</dbReference>
<name>A0A6J3X7J5_PLUXY</name>
<evidence type="ECO:0000256" key="2">
    <source>
        <dbReference type="ARBA" id="ARBA00009183"/>
    </source>
</evidence>
<evidence type="ECO:0000256" key="3">
    <source>
        <dbReference type="ARBA" id="ARBA00022630"/>
    </source>
</evidence>
<evidence type="ECO:0000256" key="6">
    <source>
        <dbReference type="ARBA" id="ARBA00023002"/>
    </source>
</evidence>
<evidence type="ECO:0000313" key="10">
    <source>
        <dbReference type="EMBL" id="AWQ13208.1"/>
    </source>
</evidence>
<comment type="cofactor">
    <cofactor evidence="1 8">
        <name>FAD</name>
        <dbReference type="ChEBI" id="CHEBI:57692"/>
    </cofactor>
</comment>
<keyword evidence="6 8" id="KW-0560">Oxidoreductase</keyword>
<dbReference type="InterPro" id="IPR020946">
    <property type="entry name" value="Flavin_mOase-like"/>
</dbReference>
<dbReference type="GO" id="GO:0050660">
    <property type="term" value="F:flavin adenine dinucleotide binding"/>
    <property type="evidence" value="ECO:0007669"/>
    <property type="project" value="InterPro"/>
</dbReference>
<feature type="signal peptide" evidence="9">
    <location>
        <begin position="1"/>
        <end position="17"/>
    </location>
</feature>
<gene>
    <name evidence="10" type="primary">FMO2</name>
</gene>
<dbReference type="GO" id="GO:0004499">
    <property type="term" value="F:N,N-dimethylaniline monooxygenase activity"/>
    <property type="evidence" value="ECO:0007669"/>
    <property type="project" value="InterPro"/>
</dbReference>
<dbReference type="AlphaFoldDB" id="A0A6J3X7J5"/>
<protein>
    <recommendedName>
        <fullName evidence="8">Flavin-containing monooxygenase</fullName>
        <ecNumber evidence="8">1.-.-.-</ecNumber>
    </recommendedName>
</protein>